<accession>A0A0F9WIG0</accession>
<dbReference type="PANTHER" id="PTHR44086:SF10">
    <property type="entry name" value="THIOSULFATE SULFURTRANSFERASE_RHODANESE-LIKE DOMAIN-CONTAINING PROTEIN 3"/>
    <property type="match status" value="1"/>
</dbReference>
<sequence length="126" mass="12846">MAMGIKDFIAAAMGTAGSVSPRDAHGADAVILDVREAGELAQTGRVAGSVHVPRGFLEARADPSAETADGGLTAALDKNQPVYVLCASGARAAMAAKTLTDMGYTAKSIEGGLKGWRECGLPVETR</sequence>
<protein>
    <recommendedName>
        <fullName evidence="1">Rhodanese domain-containing protein</fullName>
    </recommendedName>
</protein>
<dbReference type="InterPro" id="IPR001763">
    <property type="entry name" value="Rhodanese-like_dom"/>
</dbReference>
<reference evidence="2" key="1">
    <citation type="journal article" date="2015" name="Nature">
        <title>Complex archaea that bridge the gap between prokaryotes and eukaryotes.</title>
        <authorList>
            <person name="Spang A."/>
            <person name="Saw J.H."/>
            <person name="Jorgensen S.L."/>
            <person name="Zaremba-Niedzwiedzka K."/>
            <person name="Martijn J."/>
            <person name="Lind A.E."/>
            <person name="van Eijk R."/>
            <person name="Schleper C."/>
            <person name="Guy L."/>
            <person name="Ettema T.J."/>
        </authorList>
    </citation>
    <scope>NUCLEOTIDE SEQUENCE</scope>
</reference>
<dbReference type="EMBL" id="LAZR01000266">
    <property type="protein sequence ID" value="KKN78228.1"/>
    <property type="molecule type" value="Genomic_DNA"/>
</dbReference>
<dbReference type="PROSITE" id="PS50206">
    <property type="entry name" value="RHODANESE_3"/>
    <property type="match status" value="1"/>
</dbReference>
<dbReference type="PANTHER" id="PTHR44086">
    <property type="entry name" value="THIOSULFATE SULFURTRANSFERASE RDL2, MITOCHONDRIAL-RELATED"/>
    <property type="match status" value="1"/>
</dbReference>
<dbReference type="Gene3D" id="3.40.250.10">
    <property type="entry name" value="Rhodanese-like domain"/>
    <property type="match status" value="1"/>
</dbReference>
<dbReference type="AlphaFoldDB" id="A0A0F9WIG0"/>
<evidence type="ECO:0000313" key="2">
    <source>
        <dbReference type="EMBL" id="KKN78228.1"/>
    </source>
</evidence>
<gene>
    <name evidence="2" type="ORF">LCGC14_0352280</name>
</gene>
<comment type="caution">
    <text evidence="2">The sequence shown here is derived from an EMBL/GenBank/DDBJ whole genome shotgun (WGS) entry which is preliminary data.</text>
</comment>
<organism evidence="2">
    <name type="scientific">marine sediment metagenome</name>
    <dbReference type="NCBI Taxonomy" id="412755"/>
    <lineage>
        <taxon>unclassified sequences</taxon>
        <taxon>metagenomes</taxon>
        <taxon>ecological metagenomes</taxon>
    </lineage>
</organism>
<evidence type="ECO:0000259" key="1">
    <source>
        <dbReference type="PROSITE" id="PS50206"/>
    </source>
</evidence>
<proteinExistence type="predicted"/>
<name>A0A0F9WIG0_9ZZZZ</name>
<dbReference type="InterPro" id="IPR036873">
    <property type="entry name" value="Rhodanese-like_dom_sf"/>
</dbReference>
<feature type="domain" description="Rhodanese" evidence="1">
    <location>
        <begin position="25"/>
        <end position="125"/>
    </location>
</feature>
<dbReference type="GO" id="GO:0004792">
    <property type="term" value="F:thiosulfate-cyanide sulfurtransferase activity"/>
    <property type="evidence" value="ECO:0007669"/>
    <property type="project" value="TreeGrafter"/>
</dbReference>
<dbReference type="SUPFAM" id="SSF52821">
    <property type="entry name" value="Rhodanese/Cell cycle control phosphatase"/>
    <property type="match status" value="1"/>
</dbReference>
<dbReference type="SMART" id="SM00450">
    <property type="entry name" value="RHOD"/>
    <property type="match status" value="1"/>
</dbReference>
<dbReference type="Pfam" id="PF00581">
    <property type="entry name" value="Rhodanese"/>
    <property type="match status" value="1"/>
</dbReference>